<accession>A0A238BLD8</accession>
<feature type="non-terminal residue" evidence="10">
    <location>
        <position position="1"/>
    </location>
</feature>
<gene>
    <name evidence="10" type="ORF">X798_06742</name>
</gene>
<evidence type="ECO:0000256" key="3">
    <source>
        <dbReference type="ARBA" id="ARBA00010042"/>
    </source>
</evidence>
<organism evidence="10 11">
    <name type="scientific">Onchocerca flexuosa</name>
    <dbReference type="NCBI Taxonomy" id="387005"/>
    <lineage>
        <taxon>Eukaryota</taxon>
        <taxon>Metazoa</taxon>
        <taxon>Ecdysozoa</taxon>
        <taxon>Nematoda</taxon>
        <taxon>Chromadorea</taxon>
        <taxon>Rhabditida</taxon>
        <taxon>Spirurina</taxon>
        <taxon>Spiruromorpha</taxon>
        <taxon>Filarioidea</taxon>
        <taxon>Onchocercidae</taxon>
        <taxon>Onchocerca</taxon>
    </lineage>
</organism>
<dbReference type="EMBL" id="KZ270154">
    <property type="protein sequence ID" value="OZC06269.1"/>
    <property type="molecule type" value="Genomic_DNA"/>
</dbReference>
<dbReference type="Proteomes" id="UP000242913">
    <property type="component" value="Unassembled WGS sequence"/>
</dbReference>
<dbReference type="PANTHER" id="PTHR13142">
    <property type="entry name" value="INNER CENTROMERE PROTEIN"/>
    <property type="match status" value="1"/>
</dbReference>
<dbReference type="GO" id="GO:1990385">
    <property type="term" value="C:meiotic spindle midzone"/>
    <property type="evidence" value="ECO:0007669"/>
    <property type="project" value="TreeGrafter"/>
</dbReference>
<evidence type="ECO:0000256" key="8">
    <source>
        <dbReference type="SAM" id="MobiDB-lite"/>
    </source>
</evidence>
<keyword evidence="7" id="KW-0539">Nucleus</keyword>
<keyword evidence="6" id="KW-0206">Cytoskeleton</keyword>
<dbReference type="GO" id="GO:0030496">
    <property type="term" value="C:midbody"/>
    <property type="evidence" value="ECO:0007669"/>
    <property type="project" value="TreeGrafter"/>
</dbReference>
<name>A0A238BLD8_9BILA</name>
<evidence type="ECO:0000259" key="9">
    <source>
        <dbReference type="Pfam" id="PF03941"/>
    </source>
</evidence>
<evidence type="ECO:0000256" key="6">
    <source>
        <dbReference type="ARBA" id="ARBA00023212"/>
    </source>
</evidence>
<dbReference type="AlphaFoldDB" id="A0A238BLD8"/>
<evidence type="ECO:0000313" key="10">
    <source>
        <dbReference type="EMBL" id="OZC06269.1"/>
    </source>
</evidence>
<reference evidence="10 11" key="1">
    <citation type="submission" date="2015-12" db="EMBL/GenBank/DDBJ databases">
        <title>Draft genome of the nematode, Onchocerca flexuosa.</title>
        <authorList>
            <person name="Mitreva M."/>
        </authorList>
    </citation>
    <scope>NUCLEOTIDE SEQUENCE [LARGE SCALE GENOMIC DNA]</scope>
    <source>
        <strain evidence="10">Red Deer</strain>
    </source>
</reference>
<dbReference type="Gene3D" id="6.10.250.2990">
    <property type="match status" value="1"/>
</dbReference>
<sequence length="665" mass="75993">LPDVFHATQRPSRHRRISRNVFRVPNPFIVIMNQSSRNVPKPNVAGSRVNVRYHQLDMNEDIEAGVNGLLADPRINFYDTDRLIVNKFDAEILSKINDFFLWLEEQKNIGKEIIRNETGRINLPKTPKRGYCLSQEAEIFHKCRKKLLDSIIQKRTCDFANDENIATYPAQTPKSSRNAAARAVKEEAMLIGRMNDRKTPIRPLPPPRQCIPKQTPAKVVIISVSFVRYNYAVMFFFSDETFILQVNRYPPITTSRNNTPQRIPLRNDMTPKVTTQKTAVNSEAVVRKATVTPKTTVERTAGTPKIIDKKITVTPKSITQQKSCYRGYYNRIHKPLIRSKSSQDTSVPKNILQKEKTQDREENYQFYGKRNHVDSVKQDIDTQNKKQKLDLVECNERDDIDRHSTKINTPGKVLNEELIDSQIHNECSESISGTPVKVLNKELIDSQIHTKCSKSIAENNMEGRKSSQNNTHIANEPEETSAVNEQEMLGSLRNCDISDEIVIPSPMIENSEINEKENMDGTSQIMEIDTLTAETNSINNQTFDKSVDVSNNETLDGIGNNYDLESISSNDETDDEENPRKPIPFWAQGERLQNALWKQVVHPSIDPDAYFGRVRTPMLNKIFARNRTRYTKRTSSAQWSSPMSNPKKGTSKFFELQSVNHGSKP</sequence>
<evidence type="ECO:0000313" key="11">
    <source>
        <dbReference type="Proteomes" id="UP000242913"/>
    </source>
</evidence>
<dbReference type="GO" id="GO:0051310">
    <property type="term" value="P:metaphase chromosome alignment"/>
    <property type="evidence" value="ECO:0007669"/>
    <property type="project" value="TreeGrafter"/>
</dbReference>
<comment type="subcellular location">
    <subcellularLocation>
        <location evidence="2">Cytoplasm</location>
        <location evidence="2">Cytoskeleton</location>
        <location evidence="2">Spindle</location>
    </subcellularLocation>
    <subcellularLocation>
        <location evidence="1">Nucleus</location>
    </subcellularLocation>
</comment>
<feature type="domain" description="Inner centromere protein ARK-binding" evidence="9">
    <location>
        <begin position="567"/>
        <end position="623"/>
    </location>
</feature>
<dbReference type="InterPro" id="IPR005635">
    <property type="entry name" value="Inner_centromere_prot_ARK-bd"/>
</dbReference>
<feature type="region of interest" description="Disordered" evidence="8">
    <location>
        <begin position="458"/>
        <end position="481"/>
    </location>
</feature>
<keyword evidence="4" id="KW-0963">Cytoplasm</keyword>
<keyword evidence="5" id="KW-0159">Chromosome partition</keyword>
<dbReference type="OrthoDB" id="6123at2759"/>
<evidence type="ECO:0000256" key="1">
    <source>
        <dbReference type="ARBA" id="ARBA00004123"/>
    </source>
</evidence>
<feature type="region of interest" description="Disordered" evidence="8">
    <location>
        <begin position="631"/>
        <end position="665"/>
    </location>
</feature>
<dbReference type="GO" id="GO:0051257">
    <property type="term" value="P:meiotic spindle midzone assembly"/>
    <property type="evidence" value="ECO:0007669"/>
    <property type="project" value="TreeGrafter"/>
</dbReference>
<dbReference type="Pfam" id="PF03941">
    <property type="entry name" value="INCENP_ARK-bind"/>
    <property type="match status" value="1"/>
</dbReference>
<dbReference type="GO" id="GO:0000776">
    <property type="term" value="C:kinetochore"/>
    <property type="evidence" value="ECO:0007669"/>
    <property type="project" value="TreeGrafter"/>
</dbReference>
<evidence type="ECO:0000256" key="2">
    <source>
        <dbReference type="ARBA" id="ARBA00004186"/>
    </source>
</evidence>
<proteinExistence type="inferred from homology"/>
<dbReference type="GO" id="GO:0000281">
    <property type="term" value="P:mitotic cytokinesis"/>
    <property type="evidence" value="ECO:0007669"/>
    <property type="project" value="TreeGrafter"/>
</dbReference>
<feature type="region of interest" description="Disordered" evidence="8">
    <location>
        <begin position="556"/>
        <end position="580"/>
    </location>
</feature>
<feature type="compositionally biased region" description="Polar residues" evidence="8">
    <location>
        <begin position="633"/>
        <end position="648"/>
    </location>
</feature>
<protein>
    <recommendedName>
        <fullName evidence="9">Inner centromere protein ARK-binding domain-containing protein</fullName>
    </recommendedName>
</protein>
<dbReference type="PANTHER" id="PTHR13142:SF1">
    <property type="entry name" value="INNER CENTROMERE PROTEIN"/>
    <property type="match status" value="1"/>
</dbReference>
<evidence type="ECO:0000256" key="4">
    <source>
        <dbReference type="ARBA" id="ARBA00022490"/>
    </source>
</evidence>
<comment type="similarity">
    <text evidence="3">Belongs to the INCENP family.</text>
</comment>
<dbReference type="GO" id="GO:0032133">
    <property type="term" value="C:chromosome passenger complex"/>
    <property type="evidence" value="ECO:0007669"/>
    <property type="project" value="TreeGrafter"/>
</dbReference>
<evidence type="ECO:0000256" key="5">
    <source>
        <dbReference type="ARBA" id="ARBA00022829"/>
    </source>
</evidence>
<keyword evidence="11" id="KW-1185">Reference proteome</keyword>
<dbReference type="GO" id="GO:0005634">
    <property type="term" value="C:nucleus"/>
    <property type="evidence" value="ECO:0007669"/>
    <property type="project" value="UniProtKB-SubCell"/>
</dbReference>
<evidence type="ECO:0000256" key="7">
    <source>
        <dbReference type="ARBA" id="ARBA00023242"/>
    </source>
</evidence>